<comment type="catalytic activity">
    <reaction evidence="10">
        <text>adenosine + phosphate = alpha-D-ribose 1-phosphate + adenine</text>
        <dbReference type="Rhea" id="RHEA:27642"/>
        <dbReference type="ChEBI" id="CHEBI:16335"/>
        <dbReference type="ChEBI" id="CHEBI:16708"/>
        <dbReference type="ChEBI" id="CHEBI:43474"/>
        <dbReference type="ChEBI" id="CHEBI:57720"/>
        <dbReference type="EC" id="2.4.2.1"/>
    </reaction>
    <physiologicalReaction direction="left-to-right" evidence="10">
        <dbReference type="Rhea" id="RHEA:27643"/>
    </physiologicalReaction>
</comment>
<dbReference type="AlphaFoldDB" id="A0A7W9JHH1"/>
<keyword evidence="6" id="KW-0378">Hydrolase</keyword>
<dbReference type="GO" id="GO:0016787">
    <property type="term" value="F:hydrolase activity"/>
    <property type="evidence" value="ECO:0007669"/>
    <property type="project" value="UniProtKB-KW"/>
</dbReference>
<evidence type="ECO:0000256" key="6">
    <source>
        <dbReference type="ARBA" id="ARBA00022801"/>
    </source>
</evidence>
<reference evidence="12 13" key="1">
    <citation type="submission" date="2020-08" db="EMBL/GenBank/DDBJ databases">
        <title>Sequencing the genomes of 1000 actinobacteria strains.</title>
        <authorList>
            <person name="Klenk H.-P."/>
        </authorList>
    </citation>
    <scope>NUCLEOTIDE SEQUENCE [LARGE SCALE GENOMIC DNA]</scope>
    <source>
        <strain evidence="12 13">DSM 17945</strain>
    </source>
</reference>
<dbReference type="PANTHER" id="PTHR30616:SF2">
    <property type="entry name" value="PURINE NUCLEOSIDE PHOSPHORYLASE LACC1"/>
    <property type="match status" value="1"/>
</dbReference>
<dbReference type="InterPro" id="IPR011324">
    <property type="entry name" value="Cytotoxic_necrot_fac-like_cat"/>
</dbReference>
<dbReference type="CDD" id="cd16833">
    <property type="entry name" value="YfiH"/>
    <property type="match status" value="1"/>
</dbReference>
<evidence type="ECO:0000256" key="4">
    <source>
        <dbReference type="ARBA" id="ARBA00022679"/>
    </source>
</evidence>
<evidence type="ECO:0000256" key="5">
    <source>
        <dbReference type="ARBA" id="ARBA00022723"/>
    </source>
</evidence>
<dbReference type="EMBL" id="JACHMW010000001">
    <property type="protein sequence ID" value="MBB5847942.1"/>
    <property type="molecule type" value="Genomic_DNA"/>
</dbReference>
<gene>
    <name evidence="12" type="ORF">HDA33_000506</name>
</gene>
<accession>A0A7W9JHH1</accession>
<comment type="catalytic activity">
    <reaction evidence="11">
        <text>S-methyl-5'-thioadenosine + phosphate = 5-(methylsulfanyl)-alpha-D-ribose 1-phosphate + adenine</text>
        <dbReference type="Rhea" id="RHEA:11852"/>
        <dbReference type="ChEBI" id="CHEBI:16708"/>
        <dbReference type="ChEBI" id="CHEBI:17509"/>
        <dbReference type="ChEBI" id="CHEBI:43474"/>
        <dbReference type="ChEBI" id="CHEBI:58533"/>
        <dbReference type="EC" id="2.4.2.28"/>
    </reaction>
    <physiologicalReaction direction="left-to-right" evidence="11">
        <dbReference type="Rhea" id="RHEA:11853"/>
    </physiologicalReaction>
</comment>
<dbReference type="GO" id="GO:0017061">
    <property type="term" value="F:S-methyl-5-thioadenosine phosphorylase activity"/>
    <property type="evidence" value="ECO:0007669"/>
    <property type="project" value="UniProtKB-EC"/>
</dbReference>
<dbReference type="InterPro" id="IPR038371">
    <property type="entry name" value="Cu_polyphenol_OxRdtase_sf"/>
</dbReference>
<evidence type="ECO:0000256" key="3">
    <source>
        <dbReference type="ARBA" id="ARBA00007353"/>
    </source>
</evidence>
<evidence type="ECO:0000256" key="1">
    <source>
        <dbReference type="ARBA" id="ARBA00000553"/>
    </source>
</evidence>
<keyword evidence="5" id="KW-0479">Metal-binding</keyword>
<organism evidence="12 13">
    <name type="scientific">Micrococcus endophyticus</name>
    <dbReference type="NCBI Taxonomy" id="455343"/>
    <lineage>
        <taxon>Bacteria</taxon>
        <taxon>Bacillati</taxon>
        <taxon>Actinomycetota</taxon>
        <taxon>Actinomycetes</taxon>
        <taxon>Micrococcales</taxon>
        <taxon>Micrococcaceae</taxon>
        <taxon>Micrococcus</taxon>
    </lineage>
</organism>
<proteinExistence type="inferred from homology"/>
<keyword evidence="8" id="KW-0186">Copper</keyword>
<comment type="similarity">
    <text evidence="3">Belongs to the purine nucleoside phosphorylase YfiH/LACC1 family.</text>
</comment>
<dbReference type="RefSeq" id="WP_184170573.1">
    <property type="nucleotide sequence ID" value="NZ_BAABAG010000005.1"/>
</dbReference>
<dbReference type="Pfam" id="PF02578">
    <property type="entry name" value="Cu-oxidase_4"/>
    <property type="match status" value="1"/>
</dbReference>
<evidence type="ECO:0000256" key="9">
    <source>
        <dbReference type="ARBA" id="ARBA00047989"/>
    </source>
</evidence>
<dbReference type="InterPro" id="IPR003730">
    <property type="entry name" value="Cu_polyphenol_OxRdtase"/>
</dbReference>
<dbReference type="GO" id="GO:0005507">
    <property type="term" value="F:copper ion binding"/>
    <property type="evidence" value="ECO:0007669"/>
    <property type="project" value="TreeGrafter"/>
</dbReference>
<evidence type="ECO:0000256" key="7">
    <source>
        <dbReference type="ARBA" id="ARBA00022833"/>
    </source>
</evidence>
<dbReference type="Proteomes" id="UP000567246">
    <property type="component" value="Unassembled WGS sequence"/>
</dbReference>
<comment type="catalytic activity">
    <reaction evidence="1">
        <text>inosine + phosphate = alpha-D-ribose 1-phosphate + hypoxanthine</text>
        <dbReference type="Rhea" id="RHEA:27646"/>
        <dbReference type="ChEBI" id="CHEBI:17368"/>
        <dbReference type="ChEBI" id="CHEBI:17596"/>
        <dbReference type="ChEBI" id="CHEBI:43474"/>
        <dbReference type="ChEBI" id="CHEBI:57720"/>
        <dbReference type="EC" id="2.4.2.1"/>
    </reaction>
    <physiologicalReaction direction="left-to-right" evidence="1">
        <dbReference type="Rhea" id="RHEA:27647"/>
    </physiologicalReaction>
</comment>
<keyword evidence="4" id="KW-0808">Transferase</keyword>
<dbReference type="PANTHER" id="PTHR30616">
    <property type="entry name" value="UNCHARACTERIZED PROTEIN YFIH"/>
    <property type="match status" value="1"/>
</dbReference>
<dbReference type="Gene3D" id="3.60.140.10">
    <property type="entry name" value="CNF1/YfiH-like putative cysteine hydrolases"/>
    <property type="match status" value="1"/>
</dbReference>
<name>A0A7W9JHH1_9MICC</name>
<dbReference type="SUPFAM" id="SSF64438">
    <property type="entry name" value="CNF1/YfiH-like putative cysteine hydrolases"/>
    <property type="match status" value="1"/>
</dbReference>
<evidence type="ECO:0000256" key="2">
    <source>
        <dbReference type="ARBA" id="ARBA00003215"/>
    </source>
</evidence>
<comment type="caution">
    <text evidence="12">The sequence shown here is derived from an EMBL/GenBank/DDBJ whole genome shotgun (WGS) entry which is preliminary data.</text>
</comment>
<evidence type="ECO:0000256" key="11">
    <source>
        <dbReference type="ARBA" id="ARBA00049893"/>
    </source>
</evidence>
<keyword evidence="7" id="KW-0862">Zinc</keyword>
<sequence length="273" mass="27880">MTAAEGPVGTVPVPAGPFVHREAVATAGGTVHVAWSGVAAGNLGLHVVADEDAAGRRAVGEARRGLERAMGVPEGSTLYLDQVHSADAVWADGPGWGEEAGPTADAAVSRDGGRTLAVMVADCLPVVLVDEATGATAVAHAGRRGLLDGVLEATVDRLLSLRPAERRDAPGLRAWIGPGVCGRCYEVPEQMRAEAAERVPATAATTAWGTPGLDLPAGAVAILRGRGADVAVVQACTLEDERLFSHRRAPGQGRFAGLVWRADEDASTPTGAA</sequence>
<evidence type="ECO:0000313" key="12">
    <source>
        <dbReference type="EMBL" id="MBB5847942.1"/>
    </source>
</evidence>
<keyword evidence="13" id="KW-1185">Reference proteome</keyword>
<comment type="catalytic activity">
    <reaction evidence="9">
        <text>adenosine + H2O + H(+) = inosine + NH4(+)</text>
        <dbReference type="Rhea" id="RHEA:24408"/>
        <dbReference type="ChEBI" id="CHEBI:15377"/>
        <dbReference type="ChEBI" id="CHEBI:15378"/>
        <dbReference type="ChEBI" id="CHEBI:16335"/>
        <dbReference type="ChEBI" id="CHEBI:17596"/>
        <dbReference type="ChEBI" id="CHEBI:28938"/>
        <dbReference type="EC" id="3.5.4.4"/>
    </reaction>
    <physiologicalReaction direction="left-to-right" evidence="9">
        <dbReference type="Rhea" id="RHEA:24409"/>
    </physiologicalReaction>
</comment>
<evidence type="ECO:0000256" key="10">
    <source>
        <dbReference type="ARBA" id="ARBA00048968"/>
    </source>
</evidence>
<comment type="function">
    <text evidence="2">Purine nucleoside enzyme that catalyzes the phosphorolysis of adenosine and inosine nucleosides, yielding D-ribose 1-phosphate and the respective free bases, adenine and hypoxanthine. Also catalyzes the phosphorolysis of S-methyl-5'-thioadenosine into adenine and S-methyl-5-thio-alpha-D-ribose 1-phosphate. Also has adenosine deaminase activity.</text>
</comment>
<protein>
    <submittedName>
        <fullName evidence="12">YfiH family protein</fullName>
    </submittedName>
</protein>
<evidence type="ECO:0000313" key="13">
    <source>
        <dbReference type="Proteomes" id="UP000567246"/>
    </source>
</evidence>
<evidence type="ECO:0000256" key="8">
    <source>
        <dbReference type="ARBA" id="ARBA00023008"/>
    </source>
</evidence>